<dbReference type="InterPro" id="IPR001763">
    <property type="entry name" value="Rhodanese-like_dom"/>
</dbReference>
<dbReference type="RefSeq" id="WP_249916226.1">
    <property type="nucleotide sequence ID" value="NZ_JAMGBB010000001.1"/>
</dbReference>
<dbReference type="EMBL" id="JAMGBB010000001">
    <property type="protein sequence ID" value="MCL6741864.1"/>
    <property type="molecule type" value="Genomic_DNA"/>
</dbReference>
<dbReference type="PROSITE" id="PS50206">
    <property type="entry name" value="RHODANESE_3"/>
    <property type="match status" value="1"/>
</dbReference>
<dbReference type="PROSITE" id="PS00380">
    <property type="entry name" value="RHODANESE_1"/>
    <property type="match status" value="1"/>
</dbReference>
<sequence>MSNSVTAVRAAPPQVAQAHFEAEFTFETDCWDVHDALSSGSPGFVLLDVRGPALFAAGHVPGAINLPHGKIIGSRMREWPEGTLFVTYCAGPHCNGAARGALRLARLGLPVKVMAGGITGWIDEGFKLETGFGSANATQLAEVIY</sequence>
<dbReference type="Pfam" id="PF00581">
    <property type="entry name" value="Rhodanese"/>
    <property type="match status" value="1"/>
</dbReference>
<dbReference type="InterPro" id="IPR001307">
    <property type="entry name" value="Thiosulphate_STrfase_CS"/>
</dbReference>
<name>A0ABT0SBT6_9SPHN</name>
<dbReference type="Proteomes" id="UP001165383">
    <property type="component" value="Unassembled WGS sequence"/>
</dbReference>
<dbReference type="CDD" id="cd01521">
    <property type="entry name" value="RHOD_PspE2"/>
    <property type="match status" value="1"/>
</dbReference>
<dbReference type="SMART" id="SM00450">
    <property type="entry name" value="RHOD"/>
    <property type="match status" value="1"/>
</dbReference>
<protein>
    <submittedName>
        <fullName evidence="2">Rhodanese-like domain-containing protein</fullName>
    </submittedName>
</protein>
<dbReference type="PANTHER" id="PTHR43031">
    <property type="entry name" value="FAD-DEPENDENT OXIDOREDUCTASE"/>
    <property type="match status" value="1"/>
</dbReference>
<dbReference type="PANTHER" id="PTHR43031:SF1">
    <property type="entry name" value="PYRIDINE NUCLEOTIDE-DISULPHIDE OXIDOREDUCTASE"/>
    <property type="match status" value="1"/>
</dbReference>
<dbReference type="SUPFAM" id="SSF52821">
    <property type="entry name" value="Rhodanese/Cell cycle control phosphatase"/>
    <property type="match status" value="1"/>
</dbReference>
<keyword evidence="3" id="KW-1185">Reference proteome</keyword>
<dbReference type="InterPro" id="IPR036873">
    <property type="entry name" value="Rhodanese-like_dom_sf"/>
</dbReference>
<evidence type="ECO:0000259" key="1">
    <source>
        <dbReference type="PROSITE" id="PS50206"/>
    </source>
</evidence>
<gene>
    <name evidence="2" type="ORF">LZ518_12075</name>
</gene>
<accession>A0ABT0SBT6</accession>
<feature type="domain" description="Rhodanese" evidence="1">
    <location>
        <begin position="40"/>
        <end position="130"/>
    </location>
</feature>
<proteinExistence type="predicted"/>
<evidence type="ECO:0000313" key="3">
    <source>
        <dbReference type="Proteomes" id="UP001165383"/>
    </source>
</evidence>
<reference evidence="2" key="1">
    <citation type="submission" date="2022-05" db="EMBL/GenBank/DDBJ databases">
        <authorList>
            <person name="Jo J.-H."/>
            <person name="Im W.-T."/>
        </authorList>
    </citation>
    <scope>NUCLEOTIDE SEQUENCE</scope>
    <source>
        <strain evidence="2">RB56-2</strain>
    </source>
</reference>
<dbReference type="Gene3D" id="3.40.250.10">
    <property type="entry name" value="Rhodanese-like domain"/>
    <property type="match status" value="1"/>
</dbReference>
<organism evidence="2 3">
    <name type="scientific">Sphingomonas brevis</name>
    <dbReference type="NCBI Taxonomy" id="2908206"/>
    <lineage>
        <taxon>Bacteria</taxon>
        <taxon>Pseudomonadati</taxon>
        <taxon>Pseudomonadota</taxon>
        <taxon>Alphaproteobacteria</taxon>
        <taxon>Sphingomonadales</taxon>
        <taxon>Sphingomonadaceae</taxon>
        <taxon>Sphingomonas</taxon>
    </lineage>
</organism>
<comment type="caution">
    <text evidence="2">The sequence shown here is derived from an EMBL/GenBank/DDBJ whole genome shotgun (WGS) entry which is preliminary data.</text>
</comment>
<evidence type="ECO:0000313" key="2">
    <source>
        <dbReference type="EMBL" id="MCL6741864.1"/>
    </source>
</evidence>
<dbReference type="InterPro" id="IPR050229">
    <property type="entry name" value="GlpE_sulfurtransferase"/>
</dbReference>